<dbReference type="EMBL" id="LCJQ01000017">
    <property type="protein sequence ID" value="KKT81106.1"/>
    <property type="molecule type" value="Genomic_DNA"/>
</dbReference>
<comment type="caution">
    <text evidence="2">The sequence shown here is derived from an EMBL/GenBank/DDBJ whole genome shotgun (WGS) entry which is preliminary data.</text>
</comment>
<gene>
    <name evidence="2" type="ORF">UW78_C0017G0012</name>
</gene>
<evidence type="ECO:0000256" key="1">
    <source>
        <dbReference type="SAM" id="MobiDB-lite"/>
    </source>
</evidence>
<name>A0A0G1KBJ3_9BACT</name>
<dbReference type="Proteomes" id="UP000034595">
    <property type="component" value="Unassembled WGS sequence"/>
</dbReference>
<reference evidence="2 3" key="1">
    <citation type="journal article" date="2015" name="Nature">
        <title>rRNA introns, odd ribosomes, and small enigmatic genomes across a large radiation of phyla.</title>
        <authorList>
            <person name="Brown C.T."/>
            <person name="Hug L.A."/>
            <person name="Thomas B.C."/>
            <person name="Sharon I."/>
            <person name="Castelle C.J."/>
            <person name="Singh A."/>
            <person name="Wilkins M.J."/>
            <person name="Williams K.H."/>
            <person name="Banfield J.F."/>
        </authorList>
    </citation>
    <scope>NUCLEOTIDE SEQUENCE [LARGE SCALE GENOMIC DNA]</scope>
</reference>
<evidence type="ECO:0000313" key="2">
    <source>
        <dbReference type="EMBL" id="KKT81106.1"/>
    </source>
</evidence>
<feature type="compositionally biased region" description="Pro residues" evidence="1">
    <location>
        <begin position="98"/>
        <end position="110"/>
    </location>
</feature>
<sequence>MKKSFRIKLYFFIGCAIFALLYVLQVSAFSATKIYAQQICTLQPDEYPQCGGTCNGISYPDTHTVYVHKRVNEWDCEYYWECSDMGDLGQCGGQEQPTPTPYYPPEPTPTPYYPSQPTPTPYTYPTPTPYYYYPTPTPPIYFYPTPTPYYPPVYPTPTPYYPPYYPPVYPTPTPYFPPYYPPVYPTPPIFYPPPPIFPQPTSVVVLVPLPQPQQQISQITVEGSRAEARAQTGQININVAGAGGQQAQIPNVPQLPKTGLPEGAWLLSSLLPVGVGLRRFGNGIKPAGSIGRFLWRRREFLKK</sequence>
<dbReference type="AlphaFoldDB" id="A0A0G1KBJ3"/>
<proteinExistence type="predicted"/>
<feature type="region of interest" description="Disordered" evidence="1">
    <location>
        <begin position="91"/>
        <end position="110"/>
    </location>
</feature>
<evidence type="ECO:0000313" key="3">
    <source>
        <dbReference type="Proteomes" id="UP000034595"/>
    </source>
</evidence>
<protein>
    <submittedName>
        <fullName evidence="2">Uncharacterized protein</fullName>
    </submittedName>
</protein>
<organism evidence="2 3">
    <name type="scientific">Candidatus Azambacteria bacterium GW2011_GWA1_44_9</name>
    <dbReference type="NCBI Taxonomy" id="1618610"/>
    <lineage>
        <taxon>Bacteria</taxon>
        <taxon>Candidatus Azamiibacteriota</taxon>
    </lineage>
</organism>
<accession>A0A0G1KBJ3</accession>